<dbReference type="RefSeq" id="XP_005830964.1">
    <property type="nucleotide sequence ID" value="XM_005830907.1"/>
</dbReference>
<dbReference type="AlphaFoldDB" id="L1J7A4"/>
<evidence type="ECO:0000313" key="3">
    <source>
        <dbReference type="EnsemblProtists" id="EKX43984"/>
    </source>
</evidence>
<keyword evidence="4" id="KW-1185">Reference proteome</keyword>
<proteinExistence type="predicted"/>
<dbReference type="KEGG" id="gtt:GUITHDRAFT_48257"/>
<dbReference type="EnsemblProtists" id="EKX43984">
    <property type="protein sequence ID" value="EKX43984"/>
    <property type="gene ID" value="GUITHDRAFT_48257"/>
</dbReference>
<dbReference type="OrthoDB" id="442921at2759"/>
<feature type="domain" description="Rad60/SUMO-like" evidence="1">
    <location>
        <begin position="10"/>
        <end position="54"/>
    </location>
</feature>
<protein>
    <recommendedName>
        <fullName evidence="1">Rad60/SUMO-like domain-containing protein</fullName>
    </recommendedName>
</protein>
<dbReference type="SUPFAM" id="SSF54236">
    <property type="entry name" value="Ubiquitin-like"/>
    <property type="match status" value="1"/>
</dbReference>
<dbReference type="InterPro" id="IPR029071">
    <property type="entry name" value="Ubiquitin-like_domsf"/>
</dbReference>
<gene>
    <name evidence="2" type="ORF">GUITHDRAFT_48257</name>
</gene>
<evidence type="ECO:0000259" key="1">
    <source>
        <dbReference type="Pfam" id="PF11976"/>
    </source>
</evidence>
<sequence length="54" mass="6291">KEGAVATENITISVKLEKCRDVSFKVKPSTAMQKLMDSYCLKQHLRIEKVRFEY</sequence>
<reference evidence="3" key="3">
    <citation type="submission" date="2016-03" db="UniProtKB">
        <authorList>
            <consortium name="EnsemblProtists"/>
        </authorList>
    </citation>
    <scope>IDENTIFICATION</scope>
</reference>
<dbReference type="Proteomes" id="UP000011087">
    <property type="component" value="Unassembled WGS sequence"/>
</dbReference>
<dbReference type="InterPro" id="IPR022617">
    <property type="entry name" value="Rad60/SUMO-like_dom"/>
</dbReference>
<evidence type="ECO:0000313" key="4">
    <source>
        <dbReference type="Proteomes" id="UP000011087"/>
    </source>
</evidence>
<accession>L1J7A4</accession>
<feature type="non-terminal residue" evidence="2">
    <location>
        <position position="54"/>
    </location>
</feature>
<dbReference type="PaxDb" id="55529-EKX43984"/>
<dbReference type="Gene3D" id="3.10.20.90">
    <property type="entry name" value="Phosphatidylinositol 3-kinase Catalytic Subunit, Chain A, domain 1"/>
    <property type="match status" value="1"/>
</dbReference>
<dbReference type="EMBL" id="JH993007">
    <property type="protein sequence ID" value="EKX43984.1"/>
    <property type="molecule type" value="Genomic_DNA"/>
</dbReference>
<organism evidence="2">
    <name type="scientific">Guillardia theta (strain CCMP2712)</name>
    <name type="common">Cryptophyte</name>
    <dbReference type="NCBI Taxonomy" id="905079"/>
    <lineage>
        <taxon>Eukaryota</taxon>
        <taxon>Cryptophyceae</taxon>
        <taxon>Pyrenomonadales</taxon>
        <taxon>Geminigeraceae</taxon>
        <taxon>Guillardia</taxon>
    </lineage>
</organism>
<name>L1J7A4_GUITC</name>
<dbReference type="HOGENOM" id="CLU_3056873_0_0_1"/>
<feature type="non-terminal residue" evidence="2">
    <location>
        <position position="1"/>
    </location>
</feature>
<dbReference type="STRING" id="905079.L1J7A4"/>
<dbReference type="GeneID" id="17300678"/>
<evidence type="ECO:0000313" key="2">
    <source>
        <dbReference type="EMBL" id="EKX43984.1"/>
    </source>
</evidence>
<reference evidence="2 4" key="1">
    <citation type="journal article" date="2012" name="Nature">
        <title>Algal genomes reveal evolutionary mosaicism and the fate of nucleomorphs.</title>
        <authorList>
            <consortium name="DOE Joint Genome Institute"/>
            <person name="Curtis B.A."/>
            <person name="Tanifuji G."/>
            <person name="Burki F."/>
            <person name="Gruber A."/>
            <person name="Irimia M."/>
            <person name="Maruyama S."/>
            <person name="Arias M.C."/>
            <person name="Ball S.G."/>
            <person name="Gile G.H."/>
            <person name="Hirakawa Y."/>
            <person name="Hopkins J.F."/>
            <person name="Kuo A."/>
            <person name="Rensing S.A."/>
            <person name="Schmutz J."/>
            <person name="Symeonidi A."/>
            <person name="Elias M."/>
            <person name="Eveleigh R.J."/>
            <person name="Herman E.K."/>
            <person name="Klute M.J."/>
            <person name="Nakayama T."/>
            <person name="Obornik M."/>
            <person name="Reyes-Prieto A."/>
            <person name="Armbrust E.V."/>
            <person name="Aves S.J."/>
            <person name="Beiko R.G."/>
            <person name="Coutinho P."/>
            <person name="Dacks J.B."/>
            <person name="Durnford D.G."/>
            <person name="Fast N.M."/>
            <person name="Green B.R."/>
            <person name="Grisdale C.J."/>
            <person name="Hempel F."/>
            <person name="Henrissat B."/>
            <person name="Hoppner M.P."/>
            <person name="Ishida K."/>
            <person name="Kim E."/>
            <person name="Koreny L."/>
            <person name="Kroth P.G."/>
            <person name="Liu Y."/>
            <person name="Malik S.B."/>
            <person name="Maier U.G."/>
            <person name="McRose D."/>
            <person name="Mock T."/>
            <person name="Neilson J.A."/>
            <person name="Onodera N.T."/>
            <person name="Poole A.M."/>
            <person name="Pritham E.J."/>
            <person name="Richards T.A."/>
            <person name="Rocap G."/>
            <person name="Roy S.W."/>
            <person name="Sarai C."/>
            <person name="Schaack S."/>
            <person name="Shirato S."/>
            <person name="Slamovits C.H."/>
            <person name="Spencer D.F."/>
            <person name="Suzuki S."/>
            <person name="Worden A.Z."/>
            <person name="Zauner S."/>
            <person name="Barry K."/>
            <person name="Bell C."/>
            <person name="Bharti A.K."/>
            <person name="Crow J.A."/>
            <person name="Grimwood J."/>
            <person name="Kramer R."/>
            <person name="Lindquist E."/>
            <person name="Lucas S."/>
            <person name="Salamov A."/>
            <person name="McFadden G.I."/>
            <person name="Lane C.E."/>
            <person name="Keeling P.J."/>
            <person name="Gray M.W."/>
            <person name="Grigoriev I.V."/>
            <person name="Archibald J.M."/>
        </authorList>
    </citation>
    <scope>NUCLEOTIDE SEQUENCE</scope>
    <source>
        <strain evidence="2 4">CCMP2712</strain>
    </source>
</reference>
<dbReference type="Pfam" id="PF11976">
    <property type="entry name" value="Rad60-SLD"/>
    <property type="match status" value="1"/>
</dbReference>
<reference evidence="4" key="2">
    <citation type="submission" date="2012-11" db="EMBL/GenBank/DDBJ databases">
        <authorList>
            <person name="Kuo A."/>
            <person name="Curtis B.A."/>
            <person name="Tanifuji G."/>
            <person name="Burki F."/>
            <person name="Gruber A."/>
            <person name="Irimia M."/>
            <person name="Maruyama S."/>
            <person name="Arias M.C."/>
            <person name="Ball S.G."/>
            <person name="Gile G.H."/>
            <person name="Hirakawa Y."/>
            <person name="Hopkins J.F."/>
            <person name="Rensing S.A."/>
            <person name="Schmutz J."/>
            <person name="Symeonidi A."/>
            <person name="Elias M."/>
            <person name="Eveleigh R.J."/>
            <person name="Herman E.K."/>
            <person name="Klute M.J."/>
            <person name="Nakayama T."/>
            <person name="Obornik M."/>
            <person name="Reyes-Prieto A."/>
            <person name="Armbrust E.V."/>
            <person name="Aves S.J."/>
            <person name="Beiko R.G."/>
            <person name="Coutinho P."/>
            <person name="Dacks J.B."/>
            <person name="Durnford D.G."/>
            <person name="Fast N.M."/>
            <person name="Green B.R."/>
            <person name="Grisdale C."/>
            <person name="Hempe F."/>
            <person name="Henrissat B."/>
            <person name="Hoppner M.P."/>
            <person name="Ishida K.-I."/>
            <person name="Kim E."/>
            <person name="Koreny L."/>
            <person name="Kroth P.G."/>
            <person name="Liu Y."/>
            <person name="Malik S.-B."/>
            <person name="Maier U.G."/>
            <person name="McRose D."/>
            <person name="Mock T."/>
            <person name="Neilson J.A."/>
            <person name="Onodera N.T."/>
            <person name="Poole A.M."/>
            <person name="Pritham E.J."/>
            <person name="Richards T.A."/>
            <person name="Rocap G."/>
            <person name="Roy S.W."/>
            <person name="Sarai C."/>
            <person name="Schaack S."/>
            <person name="Shirato S."/>
            <person name="Slamovits C.H."/>
            <person name="Spencer D.F."/>
            <person name="Suzuki S."/>
            <person name="Worden A.Z."/>
            <person name="Zauner S."/>
            <person name="Barry K."/>
            <person name="Bell C."/>
            <person name="Bharti A.K."/>
            <person name="Crow J.A."/>
            <person name="Grimwood J."/>
            <person name="Kramer R."/>
            <person name="Lindquist E."/>
            <person name="Lucas S."/>
            <person name="Salamov A."/>
            <person name="McFadden G.I."/>
            <person name="Lane C.E."/>
            <person name="Keeling P.J."/>
            <person name="Gray M.W."/>
            <person name="Grigoriev I.V."/>
            <person name="Archibald J.M."/>
        </authorList>
    </citation>
    <scope>NUCLEOTIDE SEQUENCE</scope>
    <source>
        <strain evidence="4">CCMP2712</strain>
    </source>
</reference>